<dbReference type="InterPro" id="IPR018020">
    <property type="entry name" value="OHCU_decarboxylase"/>
</dbReference>
<dbReference type="STRING" id="3818.A0A445ASY7"/>
<dbReference type="GO" id="GO:0006144">
    <property type="term" value="P:purine nucleobase metabolic process"/>
    <property type="evidence" value="ECO:0007669"/>
    <property type="project" value="UniProtKB-KW"/>
</dbReference>
<dbReference type="InterPro" id="IPR036778">
    <property type="entry name" value="OHCU_decarboxylase_sf"/>
</dbReference>
<dbReference type="GO" id="GO:0051997">
    <property type="term" value="F:2-oxo-4-hydroxy-4-carboxy-5-ureidoimidazoline decarboxylase activity"/>
    <property type="evidence" value="ECO:0007669"/>
    <property type="project" value="UniProtKB-EC"/>
</dbReference>
<sequence length="249" mass="29072">MPEFDVEGLRLTRDGDLEETITDGVEDWKLESRDFFLISRSRWFAEKMIDASPFSSLEDAISFARQLWFKESRIQSWLDAFSGHSHLFRAIRYAPGSMMREMLHWDRKYRAKFGFEFITSTETWLSQEILDEVKVRYENTLVVELDIAAREEFKLIEHGLERLWERLARSQIQEASVETGEVVPDSVEKEAVVSSDNSEEVDSAGQKGSMLSYDLNKTPDENEYPYSGMSPDKKNAWHLSMWATRYLNP</sequence>
<dbReference type="GO" id="GO:0019628">
    <property type="term" value="P:urate catabolic process"/>
    <property type="evidence" value="ECO:0007669"/>
    <property type="project" value="TreeGrafter"/>
</dbReference>
<protein>
    <recommendedName>
        <fullName evidence="3">2-oxo-4-hydroxy-4-carboxy-5-ureidoimidazoline decarboxylase</fullName>
        <ecNumber evidence="3">4.1.1.97</ecNumber>
    </recommendedName>
</protein>
<evidence type="ECO:0000256" key="3">
    <source>
        <dbReference type="ARBA" id="ARBA00012257"/>
    </source>
</evidence>
<evidence type="ECO:0000259" key="8">
    <source>
        <dbReference type="Pfam" id="PF09349"/>
    </source>
</evidence>
<comment type="pathway">
    <text evidence="2">Purine metabolism; urate degradation; (S)-allantoin from urate: step 3/3.</text>
</comment>
<dbReference type="Pfam" id="PF09349">
    <property type="entry name" value="OHCU_decarbox"/>
    <property type="match status" value="1"/>
</dbReference>
<dbReference type="PANTHER" id="PTHR43466:SF1">
    <property type="entry name" value="2-OXO-4-HYDROXY-4-CARBOXY-5-UREIDOIMIDAZOLINE DECARBOXYLASE-RELATED"/>
    <property type="match status" value="1"/>
</dbReference>
<evidence type="ECO:0000256" key="4">
    <source>
        <dbReference type="ARBA" id="ARBA00022631"/>
    </source>
</evidence>
<accession>A0A445ASY7</accession>
<dbReference type="GO" id="GO:0005777">
    <property type="term" value="C:peroxisome"/>
    <property type="evidence" value="ECO:0007669"/>
    <property type="project" value="TreeGrafter"/>
</dbReference>
<evidence type="ECO:0000313" key="10">
    <source>
        <dbReference type="Proteomes" id="UP000289738"/>
    </source>
</evidence>
<evidence type="ECO:0000256" key="6">
    <source>
        <dbReference type="ARBA" id="ARBA00023239"/>
    </source>
</evidence>
<organism evidence="9 10">
    <name type="scientific">Arachis hypogaea</name>
    <name type="common">Peanut</name>
    <dbReference type="NCBI Taxonomy" id="3818"/>
    <lineage>
        <taxon>Eukaryota</taxon>
        <taxon>Viridiplantae</taxon>
        <taxon>Streptophyta</taxon>
        <taxon>Embryophyta</taxon>
        <taxon>Tracheophyta</taxon>
        <taxon>Spermatophyta</taxon>
        <taxon>Magnoliopsida</taxon>
        <taxon>eudicotyledons</taxon>
        <taxon>Gunneridae</taxon>
        <taxon>Pentapetalae</taxon>
        <taxon>rosids</taxon>
        <taxon>fabids</taxon>
        <taxon>Fabales</taxon>
        <taxon>Fabaceae</taxon>
        <taxon>Papilionoideae</taxon>
        <taxon>50 kb inversion clade</taxon>
        <taxon>dalbergioids sensu lato</taxon>
        <taxon>Dalbergieae</taxon>
        <taxon>Pterocarpus clade</taxon>
        <taxon>Arachis</taxon>
    </lineage>
</organism>
<feature type="region of interest" description="Disordered" evidence="7">
    <location>
        <begin position="190"/>
        <end position="230"/>
    </location>
</feature>
<evidence type="ECO:0000256" key="2">
    <source>
        <dbReference type="ARBA" id="ARBA00004754"/>
    </source>
</evidence>
<evidence type="ECO:0000313" key="9">
    <source>
        <dbReference type="EMBL" id="RYR29538.1"/>
    </source>
</evidence>
<dbReference type="EMBL" id="SDMP01000011">
    <property type="protein sequence ID" value="RYR29538.1"/>
    <property type="molecule type" value="Genomic_DNA"/>
</dbReference>
<comment type="caution">
    <text evidence="9">The sequence shown here is derived from an EMBL/GenBank/DDBJ whole genome shotgun (WGS) entry which is preliminary data.</text>
</comment>
<keyword evidence="10" id="KW-1185">Reference proteome</keyword>
<keyword evidence="4" id="KW-0659">Purine metabolism</keyword>
<gene>
    <name evidence="9" type="ORF">Ahy_B01g053949</name>
</gene>
<feature type="domain" description="Oxo-4-hydroxy-4-carboxy-5-ureidoimidazoline decarboxylase" evidence="8">
    <location>
        <begin position="38"/>
        <end position="154"/>
    </location>
</feature>
<name>A0A445ASY7_ARAHY</name>
<keyword evidence="5" id="KW-0210">Decarboxylase</keyword>
<dbReference type="PANTHER" id="PTHR43466">
    <property type="entry name" value="2-OXO-4-HYDROXY-4-CARBOXY-5-UREIDOIMIDAZOLINE DECARBOXYLASE-RELATED"/>
    <property type="match status" value="1"/>
</dbReference>
<evidence type="ECO:0000256" key="5">
    <source>
        <dbReference type="ARBA" id="ARBA00022793"/>
    </source>
</evidence>
<dbReference type="Gene3D" id="1.10.3330.10">
    <property type="entry name" value="Oxo-4-hydroxy-4-carboxy-5-ureidoimidazoline decarboxylase"/>
    <property type="match status" value="2"/>
</dbReference>
<evidence type="ECO:0000256" key="1">
    <source>
        <dbReference type="ARBA" id="ARBA00001163"/>
    </source>
</evidence>
<keyword evidence="6" id="KW-0456">Lyase</keyword>
<dbReference type="SUPFAM" id="SSF158694">
    <property type="entry name" value="UraD-Like"/>
    <property type="match status" value="1"/>
</dbReference>
<dbReference type="AlphaFoldDB" id="A0A445ASY7"/>
<dbReference type="EC" id="4.1.1.97" evidence="3"/>
<reference evidence="9 10" key="1">
    <citation type="submission" date="2019-01" db="EMBL/GenBank/DDBJ databases">
        <title>Sequencing of cultivated peanut Arachis hypogaea provides insights into genome evolution and oil improvement.</title>
        <authorList>
            <person name="Chen X."/>
        </authorList>
    </citation>
    <scope>NUCLEOTIDE SEQUENCE [LARGE SCALE GENOMIC DNA]</scope>
    <source>
        <strain evidence="10">cv. Fuhuasheng</strain>
        <tissue evidence="9">Leaves</tissue>
    </source>
</reference>
<comment type="catalytic activity">
    <reaction evidence="1">
        <text>5-hydroxy-2-oxo-4-ureido-2,5-dihydro-1H-imidazole-5-carboxylate + H(+) = (S)-allantoin + CO2</text>
        <dbReference type="Rhea" id="RHEA:26301"/>
        <dbReference type="ChEBI" id="CHEBI:15378"/>
        <dbReference type="ChEBI" id="CHEBI:15678"/>
        <dbReference type="ChEBI" id="CHEBI:16526"/>
        <dbReference type="ChEBI" id="CHEBI:58639"/>
        <dbReference type="EC" id="4.1.1.97"/>
    </reaction>
</comment>
<evidence type="ECO:0000256" key="7">
    <source>
        <dbReference type="SAM" id="MobiDB-lite"/>
    </source>
</evidence>
<proteinExistence type="predicted"/>
<dbReference type="Proteomes" id="UP000289738">
    <property type="component" value="Chromosome B01"/>
</dbReference>